<dbReference type="SMART" id="SM00072">
    <property type="entry name" value="GuKc"/>
    <property type="match status" value="1"/>
</dbReference>
<keyword evidence="3" id="KW-1185">Reference proteome</keyword>
<dbReference type="Ensembl" id="ENSSGRT00000117329.1">
    <property type="protein sequence ID" value="ENSSGRP00000110445.1"/>
    <property type="gene ID" value="ENSSGRG00000054343.1"/>
</dbReference>
<dbReference type="Pfam" id="PF00625">
    <property type="entry name" value="Guanylate_kin"/>
    <property type="match status" value="1"/>
</dbReference>
<reference evidence="2" key="1">
    <citation type="submission" date="2025-08" db="UniProtKB">
        <authorList>
            <consortium name="Ensembl"/>
        </authorList>
    </citation>
    <scope>IDENTIFICATION</scope>
</reference>
<dbReference type="InterPro" id="IPR008144">
    <property type="entry name" value="Guanylate_kin-like_dom"/>
</dbReference>
<dbReference type="InterPro" id="IPR008145">
    <property type="entry name" value="GK/Ca_channel_bsu"/>
</dbReference>
<organism evidence="2 3">
    <name type="scientific">Sinocyclocheilus grahami</name>
    <name type="common">Dianchi golden-line fish</name>
    <name type="synonym">Barbus grahami</name>
    <dbReference type="NCBI Taxonomy" id="75366"/>
    <lineage>
        <taxon>Eukaryota</taxon>
        <taxon>Metazoa</taxon>
        <taxon>Chordata</taxon>
        <taxon>Craniata</taxon>
        <taxon>Vertebrata</taxon>
        <taxon>Euteleostomi</taxon>
        <taxon>Actinopterygii</taxon>
        <taxon>Neopterygii</taxon>
        <taxon>Teleostei</taxon>
        <taxon>Ostariophysi</taxon>
        <taxon>Cypriniformes</taxon>
        <taxon>Cyprinidae</taxon>
        <taxon>Cyprininae</taxon>
        <taxon>Sinocyclocheilus</taxon>
    </lineage>
</organism>
<evidence type="ECO:0000259" key="1">
    <source>
        <dbReference type="PROSITE" id="PS50052"/>
    </source>
</evidence>
<dbReference type="PANTHER" id="PTHR23122">
    <property type="entry name" value="MEMBRANE-ASSOCIATED GUANYLATE KINASE MAGUK"/>
    <property type="match status" value="1"/>
</dbReference>
<feature type="domain" description="Guanylate kinase-like" evidence="1">
    <location>
        <begin position="1"/>
        <end position="172"/>
    </location>
</feature>
<dbReference type="PROSITE" id="PS50052">
    <property type="entry name" value="GUANYLATE_KINASE_2"/>
    <property type="match status" value="1"/>
</dbReference>
<reference evidence="2" key="2">
    <citation type="submission" date="2025-09" db="UniProtKB">
        <authorList>
            <consortium name="Ensembl"/>
        </authorList>
    </citation>
    <scope>IDENTIFICATION</scope>
</reference>
<protein>
    <recommendedName>
        <fullName evidence="1">Guanylate kinase-like domain-containing protein</fullName>
    </recommendedName>
</protein>
<sequence>MFFTAPSGVGVNELHRRLIKINPNTYQGPISHTTRSQKMGGKNGREYHFVTKEVFAYMVLAICSCDSAYSGHNGHMYGTSLDSAQDVLDNGKICVIDLEPHVGVIYVYQNHTYVFIISLVANNPHFLSNRYIKRYFYEASRTMKAKYRQYFDCVIVTDDLQDSWMDLFTAIQHAQEEPQWIPASWFAPDHL</sequence>
<dbReference type="Gene3D" id="3.40.50.300">
    <property type="entry name" value="P-loop containing nucleotide triphosphate hydrolases"/>
    <property type="match status" value="1"/>
</dbReference>
<dbReference type="Proteomes" id="UP000472262">
    <property type="component" value="Unassembled WGS sequence"/>
</dbReference>
<dbReference type="AlphaFoldDB" id="A0A672T6T4"/>
<dbReference type="SUPFAM" id="SSF52540">
    <property type="entry name" value="P-loop containing nucleoside triphosphate hydrolases"/>
    <property type="match status" value="1"/>
</dbReference>
<dbReference type="InterPro" id="IPR050716">
    <property type="entry name" value="MAGUK"/>
</dbReference>
<proteinExistence type="predicted"/>
<accession>A0A672T6T4</accession>
<evidence type="ECO:0000313" key="3">
    <source>
        <dbReference type="Proteomes" id="UP000472262"/>
    </source>
</evidence>
<dbReference type="InterPro" id="IPR027417">
    <property type="entry name" value="P-loop_NTPase"/>
</dbReference>
<name>A0A672T6T4_SINGR</name>
<evidence type="ECO:0000313" key="2">
    <source>
        <dbReference type="Ensembl" id="ENSSGRP00000110445.1"/>
    </source>
</evidence>
<dbReference type="InParanoid" id="A0A672T6T4"/>